<dbReference type="PROSITE" id="PS51820">
    <property type="entry name" value="PA14"/>
    <property type="match status" value="1"/>
</dbReference>
<dbReference type="EnsemblMetazoa" id="XM_021058604.2">
    <property type="protein sequence ID" value="XP_020914263.2"/>
    <property type="gene ID" value="LOC110251852"/>
</dbReference>
<dbReference type="RefSeq" id="XP_020914263.2">
    <property type="nucleotide sequence ID" value="XM_021058604.2"/>
</dbReference>
<feature type="domain" description="PA14" evidence="2">
    <location>
        <begin position="34"/>
        <end position="190"/>
    </location>
</feature>
<name>A0A913Y3P1_EXADI</name>
<evidence type="ECO:0000313" key="3">
    <source>
        <dbReference type="EnsemblMetazoa" id="XP_020914263.2"/>
    </source>
</evidence>
<keyword evidence="1" id="KW-0812">Transmembrane</keyword>
<dbReference type="KEGG" id="epa:110251852"/>
<evidence type="ECO:0000313" key="4">
    <source>
        <dbReference type="Proteomes" id="UP000887567"/>
    </source>
</evidence>
<reference evidence="3" key="1">
    <citation type="submission" date="2022-11" db="UniProtKB">
        <authorList>
            <consortium name="EnsemblMetazoa"/>
        </authorList>
    </citation>
    <scope>IDENTIFICATION</scope>
</reference>
<dbReference type="Pfam" id="PF00024">
    <property type="entry name" value="PAN_1"/>
    <property type="match status" value="1"/>
</dbReference>
<dbReference type="InterPro" id="IPR037524">
    <property type="entry name" value="PA14/GLEYA"/>
</dbReference>
<sequence>MQIPCNSVCSLDVIMKNLVLYTIFILTVIVCIQGLDRGAKRELWQGILGDQVYDLTSSPKYKNQPADIVTILTLLEAPDDIGENYGQRVTSYFLAPETGYYYFYLSCNLACQLWVSTDHSSSNVVLNIEIKPPGLANYQDWQKSNTPIFFAEKHFYYIKLLMKEKNGSDFLGAGVRFPSGVELKPIGANYLFRTIPEHRSGSFVQTSRDVIPGDDAVIRSFVNVTCQLTCANYCISQSKCHSFIYHVITRACVLYKLSKHHVIHSDWNSYLYVKVM</sequence>
<keyword evidence="4" id="KW-1185">Reference proteome</keyword>
<dbReference type="GeneID" id="110251852"/>
<proteinExistence type="predicted"/>
<dbReference type="InterPro" id="IPR003609">
    <property type="entry name" value="Pan_app"/>
</dbReference>
<accession>A0A913Y3P1</accession>
<protein>
    <recommendedName>
        <fullName evidence="2">PA14 domain-containing protein</fullName>
    </recommendedName>
</protein>
<organism evidence="3 4">
    <name type="scientific">Exaiptasia diaphana</name>
    <name type="common">Tropical sea anemone</name>
    <name type="synonym">Aiptasia pulchella</name>
    <dbReference type="NCBI Taxonomy" id="2652724"/>
    <lineage>
        <taxon>Eukaryota</taxon>
        <taxon>Metazoa</taxon>
        <taxon>Cnidaria</taxon>
        <taxon>Anthozoa</taxon>
        <taxon>Hexacorallia</taxon>
        <taxon>Actiniaria</taxon>
        <taxon>Aiptasiidae</taxon>
        <taxon>Exaiptasia</taxon>
    </lineage>
</organism>
<evidence type="ECO:0000259" key="2">
    <source>
        <dbReference type="PROSITE" id="PS51820"/>
    </source>
</evidence>
<dbReference type="SUPFAM" id="SSF57414">
    <property type="entry name" value="Hairpin loop containing domain-like"/>
    <property type="match status" value="1"/>
</dbReference>
<feature type="transmembrane region" description="Helical" evidence="1">
    <location>
        <begin position="18"/>
        <end position="35"/>
    </location>
</feature>
<keyword evidence="1" id="KW-0472">Membrane</keyword>
<evidence type="ECO:0000256" key="1">
    <source>
        <dbReference type="SAM" id="Phobius"/>
    </source>
</evidence>
<keyword evidence="1" id="KW-1133">Transmembrane helix</keyword>
<dbReference type="Proteomes" id="UP000887567">
    <property type="component" value="Unplaced"/>
</dbReference>
<dbReference type="OrthoDB" id="5945687at2759"/>
<dbReference type="AlphaFoldDB" id="A0A913Y3P1"/>